<dbReference type="PANTHER" id="PTHR48016:SF48">
    <property type="entry name" value="SERINE_THREONINE-PROTEIN KINASE BCK1_SLK1_SSP31"/>
    <property type="match status" value="1"/>
</dbReference>
<organism evidence="6 7">
    <name type="scientific">Mycena pura</name>
    <dbReference type="NCBI Taxonomy" id="153505"/>
    <lineage>
        <taxon>Eukaryota</taxon>
        <taxon>Fungi</taxon>
        <taxon>Dikarya</taxon>
        <taxon>Basidiomycota</taxon>
        <taxon>Agaricomycotina</taxon>
        <taxon>Agaricomycetes</taxon>
        <taxon>Agaricomycetidae</taxon>
        <taxon>Agaricales</taxon>
        <taxon>Marasmiineae</taxon>
        <taxon>Mycenaceae</taxon>
        <taxon>Mycena</taxon>
    </lineage>
</organism>
<reference evidence="6" key="1">
    <citation type="submission" date="2023-03" db="EMBL/GenBank/DDBJ databases">
        <title>Massive genome expansion in bonnet fungi (Mycena s.s.) driven by repeated elements and novel gene families across ecological guilds.</title>
        <authorList>
            <consortium name="Lawrence Berkeley National Laboratory"/>
            <person name="Harder C.B."/>
            <person name="Miyauchi S."/>
            <person name="Viragh M."/>
            <person name="Kuo A."/>
            <person name="Thoen E."/>
            <person name="Andreopoulos B."/>
            <person name="Lu D."/>
            <person name="Skrede I."/>
            <person name="Drula E."/>
            <person name="Henrissat B."/>
            <person name="Morin E."/>
            <person name="Kohler A."/>
            <person name="Barry K."/>
            <person name="LaButti K."/>
            <person name="Morin E."/>
            <person name="Salamov A."/>
            <person name="Lipzen A."/>
            <person name="Mereny Z."/>
            <person name="Hegedus B."/>
            <person name="Baldrian P."/>
            <person name="Stursova M."/>
            <person name="Weitz H."/>
            <person name="Taylor A."/>
            <person name="Grigoriev I.V."/>
            <person name="Nagy L.G."/>
            <person name="Martin F."/>
            <person name="Kauserud H."/>
        </authorList>
    </citation>
    <scope>NUCLEOTIDE SEQUENCE</scope>
    <source>
        <strain evidence="6">9144</strain>
    </source>
</reference>
<dbReference type="AlphaFoldDB" id="A0AAD6UX35"/>
<evidence type="ECO:0000256" key="3">
    <source>
        <dbReference type="ARBA" id="ARBA00022777"/>
    </source>
</evidence>
<evidence type="ECO:0000256" key="4">
    <source>
        <dbReference type="ARBA" id="ARBA00022840"/>
    </source>
</evidence>
<feature type="domain" description="Protein kinase" evidence="5">
    <location>
        <begin position="1"/>
        <end position="258"/>
    </location>
</feature>
<accession>A0AAD6UX35</accession>
<name>A0AAD6UX35_9AGAR</name>
<evidence type="ECO:0000256" key="1">
    <source>
        <dbReference type="ARBA" id="ARBA00022679"/>
    </source>
</evidence>
<evidence type="ECO:0000259" key="5">
    <source>
        <dbReference type="PROSITE" id="PS50011"/>
    </source>
</evidence>
<evidence type="ECO:0000256" key="2">
    <source>
        <dbReference type="ARBA" id="ARBA00022741"/>
    </source>
</evidence>
<dbReference type="PROSITE" id="PS50011">
    <property type="entry name" value="PROTEIN_KINASE_DOM"/>
    <property type="match status" value="1"/>
</dbReference>
<keyword evidence="2" id="KW-0547">Nucleotide-binding</keyword>
<dbReference type="Proteomes" id="UP001219525">
    <property type="component" value="Unassembled WGS sequence"/>
</dbReference>
<gene>
    <name evidence="6" type="ORF">GGX14DRAFT_378458</name>
</gene>
<dbReference type="SUPFAM" id="SSF56112">
    <property type="entry name" value="Protein kinase-like (PK-like)"/>
    <property type="match status" value="1"/>
</dbReference>
<comment type="caution">
    <text evidence="6">The sequence shown here is derived from an EMBL/GenBank/DDBJ whole genome shotgun (WGS) entry which is preliminary data.</text>
</comment>
<dbReference type="GO" id="GO:0000165">
    <property type="term" value="P:MAPK cascade"/>
    <property type="evidence" value="ECO:0007669"/>
    <property type="project" value="UniProtKB-ARBA"/>
</dbReference>
<sequence length="272" mass="29897">VRGARISRGTNVYLCLNATTGEMLAVKQFTFNHAAESPGQPSARALKREIQIMQHLTHPNVVECIGFQEILGGDLFLFTEYVSGGSIRDSIQKTGIFGEDAAKSCTFQVLAGLVHLHGRGFVHGELKSSKILVDPTGICKIGGLGCSQTELRDNSRAVPCDIFWTAPEIIRTQYKAYDGKADIWSIGCIVLEMLTGKRPWYDNEAVAVMFKLYNQTLCPRPPADVVLSPVAEDFLERCLALNPVDRMSAVQLRQHPFLVLSPNWSFEGSGPA</sequence>
<keyword evidence="1" id="KW-0808">Transferase</keyword>
<feature type="non-terminal residue" evidence="6">
    <location>
        <position position="1"/>
    </location>
</feature>
<dbReference type="Gene3D" id="1.10.510.10">
    <property type="entry name" value="Transferase(Phosphotransferase) domain 1"/>
    <property type="match status" value="1"/>
</dbReference>
<dbReference type="EMBL" id="JARJCW010000103">
    <property type="protein sequence ID" value="KAJ7193930.1"/>
    <property type="molecule type" value="Genomic_DNA"/>
</dbReference>
<keyword evidence="7" id="KW-1185">Reference proteome</keyword>
<evidence type="ECO:0000313" key="6">
    <source>
        <dbReference type="EMBL" id="KAJ7193930.1"/>
    </source>
</evidence>
<proteinExistence type="predicted"/>
<keyword evidence="4" id="KW-0067">ATP-binding</keyword>
<keyword evidence="3 6" id="KW-0418">Kinase</keyword>
<dbReference type="InterPro" id="IPR011009">
    <property type="entry name" value="Kinase-like_dom_sf"/>
</dbReference>
<dbReference type="GO" id="GO:0005524">
    <property type="term" value="F:ATP binding"/>
    <property type="evidence" value="ECO:0007669"/>
    <property type="project" value="UniProtKB-KW"/>
</dbReference>
<dbReference type="Pfam" id="PF00069">
    <property type="entry name" value="Pkinase"/>
    <property type="match status" value="1"/>
</dbReference>
<evidence type="ECO:0000313" key="7">
    <source>
        <dbReference type="Proteomes" id="UP001219525"/>
    </source>
</evidence>
<dbReference type="GO" id="GO:0004672">
    <property type="term" value="F:protein kinase activity"/>
    <property type="evidence" value="ECO:0007669"/>
    <property type="project" value="InterPro"/>
</dbReference>
<dbReference type="InterPro" id="IPR000719">
    <property type="entry name" value="Prot_kinase_dom"/>
</dbReference>
<protein>
    <submittedName>
        <fullName evidence="6">Kinase-like protein</fullName>
    </submittedName>
</protein>
<dbReference type="InterPro" id="IPR050538">
    <property type="entry name" value="MAP_kinase_kinase_kinase"/>
</dbReference>
<dbReference type="PANTHER" id="PTHR48016">
    <property type="entry name" value="MAP KINASE KINASE KINASE SSK2-RELATED-RELATED"/>
    <property type="match status" value="1"/>
</dbReference>